<dbReference type="EMBL" id="JAEACQ010000212">
    <property type="protein sequence ID" value="MBL7629118.1"/>
    <property type="molecule type" value="Genomic_DNA"/>
</dbReference>
<dbReference type="PRINTS" id="PR00359">
    <property type="entry name" value="BP450"/>
</dbReference>
<dbReference type="GO" id="GO:0004497">
    <property type="term" value="F:monooxygenase activity"/>
    <property type="evidence" value="ECO:0007669"/>
    <property type="project" value="UniProtKB-KW"/>
</dbReference>
<comment type="caution">
    <text evidence="4">The sequence shown here is derived from an EMBL/GenBank/DDBJ whole genome shotgun (WGS) entry which is preliminary data.</text>
</comment>
<evidence type="ECO:0000256" key="1">
    <source>
        <dbReference type="ARBA" id="ARBA00010617"/>
    </source>
</evidence>
<reference evidence="4" key="1">
    <citation type="submission" date="2020-12" db="EMBL/GenBank/DDBJ databases">
        <title>Genomic characterization of non-nitrogen-fixing Frankia strains.</title>
        <authorList>
            <person name="Carlos-Shanley C."/>
            <person name="Guerra T."/>
            <person name="Hahn D."/>
        </authorList>
    </citation>
    <scope>NUCLEOTIDE SEQUENCE</scope>
    <source>
        <strain evidence="4">CN6</strain>
    </source>
</reference>
<dbReference type="GO" id="GO:0020037">
    <property type="term" value="F:heme binding"/>
    <property type="evidence" value="ECO:0007669"/>
    <property type="project" value="InterPro"/>
</dbReference>
<feature type="region of interest" description="Disordered" evidence="3">
    <location>
        <begin position="1"/>
        <end position="21"/>
    </location>
</feature>
<gene>
    <name evidence="4" type="ORF">I7412_18525</name>
</gene>
<keyword evidence="2" id="KW-0479">Metal-binding</keyword>
<organism evidence="4 5">
    <name type="scientific">Frankia nepalensis</name>
    <dbReference type="NCBI Taxonomy" id="1836974"/>
    <lineage>
        <taxon>Bacteria</taxon>
        <taxon>Bacillati</taxon>
        <taxon>Actinomycetota</taxon>
        <taxon>Actinomycetes</taxon>
        <taxon>Frankiales</taxon>
        <taxon>Frankiaceae</taxon>
        <taxon>Frankia</taxon>
    </lineage>
</organism>
<dbReference type="PANTHER" id="PTHR46696">
    <property type="entry name" value="P450, PUTATIVE (EUROFUNG)-RELATED"/>
    <property type="match status" value="1"/>
</dbReference>
<dbReference type="PROSITE" id="PS00086">
    <property type="entry name" value="CYTOCHROME_P450"/>
    <property type="match status" value="1"/>
</dbReference>
<dbReference type="Gene3D" id="1.10.630.10">
    <property type="entry name" value="Cytochrome P450"/>
    <property type="match status" value="1"/>
</dbReference>
<dbReference type="InterPro" id="IPR017972">
    <property type="entry name" value="Cyt_P450_CS"/>
</dbReference>
<evidence type="ECO:0000256" key="2">
    <source>
        <dbReference type="RuleBase" id="RU000461"/>
    </source>
</evidence>
<sequence>MSEAVLSAGTPAAENRPPKVLPYDPMDPEFLANPYPMYARLLEQGAVHPTDAGVAVVSYKEVNRVLRDPRFGHGDGLGAQDAKIPTPAGERDALMFMDPPDHTRLRALVNRAFTPKVVQRMRPVIEAIAVKLLTTAREKHGDGRWDLAAEFTRPLAVRSVNSLVGVPDEYTDRCIGYGRDGGRGLDPGFTLTPDAVAQRNAVRDGVMEITLEMIADRRANPRDDLVTDLIRVEDAGDRLNEIEIITTVANVFLAGWAAPQALLGLSAVALMQHPDQRAYYVAHPEHGDRSVEELLRFDGTVHLLERMVLEPAEVGGVALEPGDEIYMLNAAANRDPEAFENPHTLDLARVGPRNVGFGFGIHYCVAAPIAKMISEVGLHVLLGRFGSELLDPNPPTNGAITQRSYREIPVALTSAG</sequence>
<evidence type="ECO:0000313" key="5">
    <source>
        <dbReference type="Proteomes" id="UP000604475"/>
    </source>
</evidence>
<evidence type="ECO:0000313" key="4">
    <source>
        <dbReference type="EMBL" id="MBL7629118.1"/>
    </source>
</evidence>
<keyword evidence="2" id="KW-0560">Oxidoreductase</keyword>
<dbReference type="InterPro" id="IPR036396">
    <property type="entry name" value="Cyt_P450_sf"/>
</dbReference>
<dbReference type="CDD" id="cd20625">
    <property type="entry name" value="CYP164-like"/>
    <property type="match status" value="1"/>
</dbReference>
<accession>A0A937RBK2</accession>
<dbReference type="RefSeq" id="WP_203006913.1">
    <property type="nucleotide sequence ID" value="NZ_JADWYU010000394.1"/>
</dbReference>
<keyword evidence="5" id="KW-1185">Reference proteome</keyword>
<dbReference type="InterPro" id="IPR001128">
    <property type="entry name" value="Cyt_P450"/>
</dbReference>
<evidence type="ECO:0000256" key="3">
    <source>
        <dbReference type="SAM" id="MobiDB-lite"/>
    </source>
</evidence>
<dbReference type="Proteomes" id="UP000604475">
    <property type="component" value="Unassembled WGS sequence"/>
</dbReference>
<dbReference type="PANTHER" id="PTHR46696:SF1">
    <property type="entry name" value="CYTOCHROME P450 YJIB-RELATED"/>
    <property type="match status" value="1"/>
</dbReference>
<name>A0A937RBK2_9ACTN</name>
<keyword evidence="2" id="KW-0349">Heme</keyword>
<dbReference type="GO" id="GO:0005506">
    <property type="term" value="F:iron ion binding"/>
    <property type="evidence" value="ECO:0007669"/>
    <property type="project" value="InterPro"/>
</dbReference>
<comment type="similarity">
    <text evidence="1 2">Belongs to the cytochrome P450 family.</text>
</comment>
<proteinExistence type="inferred from homology"/>
<dbReference type="InterPro" id="IPR002397">
    <property type="entry name" value="Cyt_P450_B"/>
</dbReference>
<dbReference type="GO" id="GO:0016705">
    <property type="term" value="F:oxidoreductase activity, acting on paired donors, with incorporation or reduction of molecular oxygen"/>
    <property type="evidence" value="ECO:0007669"/>
    <property type="project" value="InterPro"/>
</dbReference>
<dbReference type="SUPFAM" id="SSF48264">
    <property type="entry name" value="Cytochrome P450"/>
    <property type="match status" value="1"/>
</dbReference>
<dbReference type="AlphaFoldDB" id="A0A937RBK2"/>
<keyword evidence="2" id="KW-0503">Monooxygenase</keyword>
<dbReference type="Pfam" id="PF00067">
    <property type="entry name" value="p450"/>
    <property type="match status" value="1"/>
</dbReference>
<keyword evidence="2" id="KW-0408">Iron</keyword>
<protein>
    <submittedName>
        <fullName evidence="4">Cytochrome P450</fullName>
    </submittedName>
</protein>